<evidence type="ECO:0000256" key="1">
    <source>
        <dbReference type="SAM" id="Phobius"/>
    </source>
</evidence>
<feature type="transmembrane region" description="Helical" evidence="1">
    <location>
        <begin position="67"/>
        <end position="91"/>
    </location>
</feature>
<dbReference type="PANTHER" id="PTHR11360">
    <property type="entry name" value="MONOCARBOXYLATE TRANSPORTER"/>
    <property type="match status" value="1"/>
</dbReference>
<feature type="transmembrane region" description="Helical" evidence="1">
    <location>
        <begin position="97"/>
        <end position="115"/>
    </location>
</feature>
<reference evidence="2 3" key="1">
    <citation type="journal article" date="2024" name="bioRxiv">
        <title>A reference genome for Trichogramma kaykai: A tiny desert-dwelling parasitoid wasp with competing sex-ratio distorters.</title>
        <authorList>
            <person name="Culotta J."/>
            <person name="Lindsey A.R."/>
        </authorList>
    </citation>
    <scope>NUCLEOTIDE SEQUENCE [LARGE SCALE GENOMIC DNA]</scope>
    <source>
        <strain evidence="2 3">KSX58</strain>
    </source>
</reference>
<protein>
    <recommendedName>
        <fullName evidence="4">Major facilitator superfamily (MFS) profile domain-containing protein</fullName>
    </recommendedName>
</protein>
<keyword evidence="1" id="KW-0472">Membrane</keyword>
<evidence type="ECO:0000313" key="2">
    <source>
        <dbReference type="EMBL" id="KAL3406068.1"/>
    </source>
</evidence>
<dbReference type="PANTHER" id="PTHR11360:SF284">
    <property type="entry name" value="EG:103B4.3 PROTEIN-RELATED"/>
    <property type="match status" value="1"/>
</dbReference>
<keyword evidence="1" id="KW-1133">Transmembrane helix</keyword>
<evidence type="ECO:0008006" key="4">
    <source>
        <dbReference type="Google" id="ProtNLM"/>
    </source>
</evidence>
<feature type="transmembrane region" description="Helical" evidence="1">
    <location>
        <begin position="160"/>
        <end position="180"/>
    </location>
</feature>
<dbReference type="InterPro" id="IPR036259">
    <property type="entry name" value="MFS_trans_sf"/>
</dbReference>
<name>A0ABD2XM05_9HYME</name>
<feature type="transmembrane region" description="Helical" evidence="1">
    <location>
        <begin position="438"/>
        <end position="460"/>
    </location>
</feature>
<feature type="transmembrane region" description="Helical" evidence="1">
    <location>
        <begin position="305"/>
        <end position="325"/>
    </location>
</feature>
<gene>
    <name evidence="2" type="ORF">TKK_001463</name>
</gene>
<accession>A0ABD2XM05</accession>
<keyword evidence="3" id="KW-1185">Reference proteome</keyword>
<proteinExistence type="predicted"/>
<feature type="transmembrane region" description="Helical" evidence="1">
    <location>
        <begin position="266"/>
        <end position="285"/>
    </location>
</feature>
<dbReference type="SUPFAM" id="SSF103473">
    <property type="entry name" value="MFS general substrate transporter"/>
    <property type="match status" value="1"/>
</dbReference>
<comment type="caution">
    <text evidence="2">The sequence shown here is derived from an EMBL/GenBank/DDBJ whole genome shotgun (WGS) entry which is preliminary data.</text>
</comment>
<feature type="transmembrane region" description="Helical" evidence="1">
    <location>
        <begin position="337"/>
        <end position="357"/>
    </location>
</feature>
<sequence>MEHIPEQQNTSSTLHKIRGWVFLLVCFVLQLLIEGVLSSYGLFQNEWIKEFPDDVARSSIGGEQRTASATFALLLASGCLAYPLSCLLVQWLRYQQVVVSGLGAMLATGSLLSAARATSLQRVFQTAGAGTGLGLGLVYHSAQVSLYQLISRESYLRPRVVLTMGLCAKGLGTAMVAPLVNHLLLGYGDYRTVMVCLAGSVMLCSSVYGCIYFKPRGACQQPETCEPKLFLRDSIVHLLHEEDNVDANNNNDNSPPQSPEFILKNIVVTLIFACSSLFAIGGYLVPFLFIKKLAADRGMPGQGHAFLVVIGIADCFGRLLASCYLPRRPRNNPYCNLVVYSGFLIVCGIALFTVTSVSPTYVAGNFLEMAAYAAAFGFTSGCFLVLGHFCLTDYLKGDRSIRSDQTLMCLPMLLQMEASLFGPLFAGYLVDEFVGADVAFRAAGGSLLVAGSILHLVPLLTRRWSCAKPADTKPDVDVLVLGSSRIVIDYTYSGQPRTVRASTQRTPCTV</sequence>
<feature type="transmembrane region" description="Helical" evidence="1">
    <location>
        <begin position="192"/>
        <end position="213"/>
    </location>
</feature>
<keyword evidence="1" id="KW-0812">Transmembrane</keyword>
<feature type="transmembrane region" description="Helical" evidence="1">
    <location>
        <begin position="20"/>
        <end position="43"/>
    </location>
</feature>
<evidence type="ECO:0000313" key="3">
    <source>
        <dbReference type="Proteomes" id="UP001627154"/>
    </source>
</evidence>
<dbReference type="InterPro" id="IPR050327">
    <property type="entry name" value="Proton-linked_MCT"/>
</dbReference>
<dbReference type="AlphaFoldDB" id="A0ABD2XM05"/>
<organism evidence="2 3">
    <name type="scientific">Trichogramma kaykai</name>
    <dbReference type="NCBI Taxonomy" id="54128"/>
    <lineage>
        <taxon>Eukaryota</taxon>
        <taxon>Metazoa</taxon>
        <taxon>Ecdysozoa</taxon>
        <taxon>Arthropoda</taxon>
        <taxon>Hexapoda</taxon>
        <taxon>Insecta</taxon>
        <taxon>Pterygota</taxon>
        <taxon>Neoptera</taxon>
        <taxon>Endopterygota</taxon>
        <taxon>Hymenoptera</taxon>
        <taxon>Apocrita</taxon>
        <taxon>Proctotrupomorpha</taxon>
        <taxon>Chalcidoidea</taxon>
        <taxon>Trichogrammatidae</taxon>
        <taxon>Trichogramma</taxon>
    </lineage>
</organism>
<feature type="transmembrane region" description="Helical" evidence="1">
    <location>
        <begin position="369"/>
        <end position="395"/>
    </location>
</feature>
<dbReference type="EMBL" id="JBJJXI010000019">
    <property type="protein sequence ID" value="KAL3406068.1"/>
    <property type="molecule type" value="Genomic_DNA"/>
</dbReference>
<feature type="transmembrane region" description="Helical" evidence="1">
    <location>
        <begin position="407"/>
        <end position="426"/>
    </location>
</feature>
<dbReference type="Proteomes" id="UP001627154">
    <property type="component" value="Unassembled WGS sequence"/>
</dbReference>